<evidence type="ECO:0008006" key="7">
    <source>
        <dbReference type="Google" id="ProtNLM"/>
    </source>
</evidence>
<keyword evidence="3" id="KW-0560">Oxidoreductase</keyword>
<gene>
    <name evidence="5" type="ORF">SLS59_001968</name>
</gene>
<protein>
    <recommendedName>
        <fullName evidence="7">Linoleate 8R-lipoxygenase</fullName>
    </recommendedName>
</protein>
<evidence type="ECO:0000256" key="3">
    <source>
        <dbReference type="ARBA" id="ARBA00023002"/>
    </source>
</evidence>
<dbReference type="InterPro" id="IPR010255">
    <property type="entry name" value="Haem_peroxidase_sf"/>
</dbReference>
<dbReference type="CDD" id="cd20612">
    <property type="entry name" value="CYP_LDS-like_C"/>
    <property type="match status" value="1"/>
</dbReference>
<dbReference type="InterPro" id="IPR050783">
    <property type="entry name" value="Oxylipin_biosynth_metab"/>
</dbReference>
<dbReference type="CDD" id="cd09817">
    <property type="entry name" value="linoleate_diol_synthase_like"/>
    <property type="match status" value="1"/>
</dbReference>
<proteinExistence type="predicted"/>
<dbReference type="Proteomes" id="UP001521222">
    <property type="component" value="Unassembled WGS sequence"/>
</dbReference>
<dbReference type="PROSITE" id="PS50292">
    <property type="entry name" value="PEROXIDASE_3"/>
    <property type="match status" value="1"/>
</dbReference>
<keyword evidence="6" id="KW-1185">Reference proteome</keyword>
<dbReference type="InterPro" id="IPR034812">
    <property type="entry name" value="Ppo-like_N"/>
</dbReference>
<evidence type="ECO:0000313" key="6">
    <source>
        <dbReference type="Proteomes" id="UP001521222"/>
    </source>
</evidence>
<dbReference type="EMBL" id="JAKIXB020000005">
    <property type="protein sequence ID" value="KAL1608777.1"/>
    <property type="molecule type" value="Genomic_DNA"/>
</dbReference>
<dbReference type="Gene3D" id="1.10.640.10">
    <property type="entry name" value="Haem peroxidase domain superfamily, animal type"/>
    <property type="match status" value="1"/>
</dbReference>
<name>A0ABR3RWI6_9PLEO</name>
<dbReference type="Gene3D" id="1.10.630.10">
    <property type="entry name" value="Cytochrome P450"/>
    <property type="match status" value="2"/>
</dbReference>
<dbReference type="PANTHER" id="PTHR11903">
    <property type="entry name" value="PROSTAGLANDIN G/H SYNTHASE"/>
    <property type="match status" value="1"/>
</dbReference>
<dbReference type="SUPFAM" id="SSF48264">
    <property type="entry name" value="Cytochrome P450"/>
    <property type="match status" value="1"/>
</dbReference>
<evidence type="ECO:0000256" key="1">
    <source>
        <dbReference type="ARBA" id="ARBA00022723"/>
    </source>
</evidence>
<accession>A0ABR3RWI6</accession>
<evidence type="ECO:0000256" key="2">
    <source>
        <dbReference type="ARBA" id="ARBA00022964"/>
    </source>
</evidence>
<evidence type="ECO:0000313" key="5">
    <source>
        <dbReference type="EMBL" id="KAL1608777.1"/>
    </source>
</evidence>
<keyword evidence="2" id="KW-0223">Dioxygenase</keyword>
<dbReference type="Pfam" id="PF03098">
    <property type="entry name" value="An_peroxidase"/>
    <property type="match status" value="1"/>
</dbReference>
<dbReference type="InterPro" id="IPR037120">
    <property type="entry name" value="Haem_peroxidase_sf_animal"/>
</dbReference>
<organism evidence="5 6">
    <name type="scientific">Nothophoma quercina</name>
    <dbReference type="NCBI Taxonomy" id="749835"/>
    <lineage>
        <taxon>Eukaryota</taxon>
        <taxon>Fungi</taxon>
        <taxon>Dikarya</taxon>
        <taxon>Ascomycota</taxon>
        <taxon>Pezizomycotina</taxon>
        <taxon>Dothideomycetes</taxon>
        <taxon>Pleosporomycetidae</taxon>
        <taxon>Pleosporales</taxon>
        <taxon>Pleosporineae</taxon>
        <taxon>Didymellaceae</taxon>
        <taxon>Nothophoma</taxon>
    </lineage>
</organism>
<sequence>MAMDWRDKNLQLGVVASVAAVATLATLSRKTQPGVVEEKYQGGESYGDKKKVETGLWEDIKSMGSLGKIASNLSLVREVVKEKGKPVDDKELVMERLIAMTGSLPESSKQRRILTSKMIDGLWDSLQHPPLSYLGEKYQYRSADGSYNNPINPNMGAAGQPYAKSVRSEKKLHGCPPDPGLLFDLLMARDDKTFKENPAGISSMLFYHATIIIHDIFRTNRADDNISDTSSYLDLAPLYGSSLADQMKVRTGSRGMLHPDTFHEKRLIAQPPGVNVILVMYSRFHNYVAEVLLKINEKNRFPAPPKDISESERIELEKKLDEDLFQTARLIVGGLYINISLHDYLRGLTNTHHSNSSWTLDPRVEIDKAFLNDGTPRGMGNQVSAEFNLLYRFHSVISKRDEEWLNVFLDHEVFPKIGKPLEKLTPKELIEGLLAFESKIPVEPRERTFAGLKRDAKSGRFDDASLVQILQESIEDPAGLFGPRMVPKALRVVEVLGILQSRKWGLASLNEFRQFFGLKRHETMDDDYTSATLTNWGLEEVKQDLKTFGGSMFYKLIHRAFPNWFEYNSYHVMQPMFTRKKNQEIAEELGTAWMFSPKAPSPPPGFKVVADHATITEILKNQASFKVPWLKSLNDLMSDKGKDFSDYMLSGDASVNAEQRRLVHSALYDPREFTKVLSSAIQEHGKRFLEYETFKFQGEAQFNQIDIIRDVAIPLNARILADIFLLDLRTKENPDGSLNTSTLYKHLVNFSEILAFFLKEENIAHWDKMQEFAEQSESEDDATRATADKNLRDYVLEAQRLTSTQRNVRFCAADTTIDGSKFSKGDIVVTLFGPACKAANPKCNGPTPEKFLPGERPQSAYIHYGYGPHECLGREISTTYLVGMLKLCAGLKNLRRAPGAMGECKSITMGPANEKLYLNDNWSYLTFDPTTWKLQFDGYGRGVWHQSAAQVQDHSEWDIATIKNDLKKKFHAMAEAKKQAEAAQQKVGGGK</sequence>
<dbReference type="PRINTS" id="PR00457">
    <property type="entry name" value="ANPEROXIDASE"/>
</dbReference>
<keyword evidence="4" id="KW-0408">Iron</keyword>
<evidence type="ECO:0000256" key="4">
    <source>
        <dbReference type="ARBA" id="ARBA00023004"/>
    </source>
</evidence>
<reference evidence="5 6" key="1">
    <citation type="submission" date="2024-02" db="EMBL/GenBank/DDBJ databases">
        <title>De novo assembly and annotation of 12 fungi associated with fruit tree decline syndrome in Ontario, Canada.</title>
        <authorList>
            <person name="Sulman M."/>
            <person name="Ellouze W."/>
            <person name="Ilyukhin E."/>
        </authorList>
    </citation>
    <scope>NUCLEOTIDE SEQUENCE [LARGE SCALE GENOMIC DNA]</scope>
    <source>
        <strain evidence="5 6">M97-236</strain>
    </source>
</reference>
<dbReference type="InterPro" id="IPR019791">
    <property type="entry name" value="Haem_peroxidase_animal"/>
</dbReference>
<dbReference type="PANTHER" id="PTHR11903:SF13">
    <property type="entry name" value="LINOLEATE 10R-LIPOXYGENASE"/>
    <property type="match status" value="1"/>
</dbReference>
<comment type="caution">
    <text evidence="5">The sequence shown here is derived from an EMBL/GenBank/DDBJ whole genome shotgun (WGS) entry which is preliminary data.</text>
</comment>
<dbReference type="InterPro" id="IPR036396">
    <property type="entry name" value="Cyt_P450_sf"/>
</dbReference>
<keyword evidence="1" id="KW-0479">Metal-binding</keyword>
<dbReference type="SUPFAM" id="SSF48113">
    <property type="entry name" value="Heme-dependent peroxidases"/>
    <property type="match status" value="1"/>
</dbReference>